<evidence type="ECO:0000259" key="4">
    <source>
        <dbReference type="Pfam" id="PF00497"/>
    </source>
</evidence>
<dbReference type="Gene3D" id="3.40.190.10">
    <property type="entry name" value="Periplasmic binding protein-like II"/>
    <property type="match status" value="2"/>
</dbReference>
<dbReference type="STRING" id="349521.HCH_03519"/>
<evidence type="ECO:0000313" key="5">
    <source>
        <dbReference type="EMBL" id="ABC30264.1"/>
    </source>
</evidence>
<evidence type="ECO:0000256" key="1">
    <source>
        <dbReference type="ARBA" id="ARBA00010333"/>
    </source>
</evidence>
<dbReference type="eggNOG" id="COG0834">
    <property type="taxonomic scope" value="Bacteria"/>
</dbReference>
<keyword evidence="6" id="KW-1185">Reference proteome</keyword>
<accession>Q2SGG0</accession>
<dbReference type="SUPFAM" id="SSF53850">
    <property type="entry name" value="Periplasmic binding protein-like II"/>
    <property type="match status" value="1"/>
</dbReference>
<feature type="chain" id="PRO_5004215414" evidence="3">
    <location>
        <begin position="28"/>
        <end position="251"/>
    </location>
</feature>
<evidence type="ECO:0000256" key="2">
    <source>
        <dbReference type="ARBA" id="ARBA00022729"/>
    </source>
</evidence>
<dbReference type="PANTHER" id="PTHR35936">
    <property type="entry name" value="MEMBRANE-BOUND LYTIC MUREIN TRANSGLYCOSYLASE F"/>
    <property type="match status" value="1"/>
</dbReference>
<dbReference type="KEGG" id="hch:HCH_03519"/>
<sequence>MKHRTWKIMGVLALIVSVMLSSRPVFAEKKALVVAGDEEKKGGYLVEITQAAFSRVGYATDFRFVPWSRALTKSIAGEYDVLLAAYYTHERAEKLLYSKPIGVAEVMLLQRKGSDITYRKLEDLKPYRIGHISNSKVSPEFDKAEAEYLNIEYAFDAETNIRKLLAGRLDLMVEKKQRIVQLVNTEFASEAHKLAFVNPPLHINYFHNCVTKINPDHQKIIHDFNLGLDIIRKDGTEARILKKHGEDKQDL</sequence>
<feature type="signal peptide" evidence="3">
    <location>
        <begin position="1"/>
        <end position="27"/>
    </location>
</feature>
<proteinExistence type="inferred from homology"/>
<keyword evidence="2 3" id="KW-0732">Signal</keyword>
<evidence type="ECO:0000313" key="6">
    <source>
        <dbReference type="Proteomes" id="UP000000238"/>
    </source>
</evidence>
<evidence type="ECO:0000256" key="3">
    <source>
        <dbReference type="SAM" id="SignalP"/>
    </source>
</evidence>
<comment type="similarity">
    <text evidence="1">Belongs to the bacterial solute-binding protein 3 family.</text>
</comment>
<dbReference type="AlphaFoldDB" id="Q2SGG0"/>
<dbReference type="HOGENOM" id="CLU_064076_3_1_6"/>
<name>Q2SGG0_HAHCH</name>
<protein>
    <submittedName>
        <fullName evidence="5">ABC-type amino acid transport/signal transduction systems, periplasmic component/domain</fullName>
    </submittedName>
</protein>
<gene>
    <name evidence="5" type="ordered locus">HCH_03519</name>
</gene>
<dbReference type="Pfam" id="PF00497">
    <property type="entry name" value="SBP_bac_3"/>
    <property type="match status" value="1"/>
</dbReference>
<dbReference type="Proteomes" id="UP000000238">
    <property type="component" value="Chromosome"/>
</dbReference>
<dbReference type="PANTHER" id="PTHR35936:SF25">
    <property type="entry name" value="ABC TRANSPORTER SUBSTRATE-BINDING PROTEIN"/>
    <property type="match status" value="1"/>
</dbReference>
<dbReference type="RefSeq" id="WP_011397332.1">
    <property type="nucleotide sequence ID" value="NC_007645.1"/>
</dbReference>
<dbReference type="OrthoDB" id="6107391at2"/>
<reference evidence="5 6" key="1">
    <citation type="journal article" date="2005" name="Nucleic Acids Res.">
        <title>Genomic blueprint of Hahella chejuensis, a marine microbe producing an algicidal agent.</title>
        <authorList>
            <person name="Jeong H."/>
            <person name="Yim J.H."/>
            <person name="Lee C."/>
            <person name="Choi S.-H."/>
            <person name="Park Y.K."/>
            <person name="Yoon S.H."/>
            <person name="Hur C.-G."/>
            <person name="Kang H.-Y."/>
            <person name="Kim D."/>
            <person name="Lee H.H."/>
            <person name="Park K.H."/>
            <person name="Park S.-H."/>
            <person name="Park H.-S."/>
            <person name="Lee H.K."/>
            <person name="Oh T.K."/>
            <person name="Kim J.F."/>
        </authorList>
    </citation>
    <scope>NUCLEOTIDE SEQUENCE [LARGE SCALE GENOMIC DNA]</scope>
    <source>
        <strain evidence="5 6">KCTC 2396</strain>
    </source>
</reference>
<dbReference type="EMBL" id="CP000155">
    <property type="protein sequence ID" value="ABC30264.1"/>
    <property type="molecule type" value="Genomic_DNA"/>
</dbReference>
<dbReference type="InterPro" id="IPR001638">
    <property type="entry name" value="Solute-binding_3/MltF_N"/>
</dbReference>
<feature type="domain" description="Solute-binding protein family 3/N-terminal" evidence="4">
    <location>
        <begin position="37"/>
        <end position="245"/>
    </location>
</feature>
<organism evidence="5 6">
    <name type="scientific">Hahella chejuensis (strain KCTC 2396)</name>
    <dbReference type="NCBI Taxonomy" id="349521"/>
    <lineage>
        <taxon>Bacteria</taxon>
        <taxon>Pseudomonadati</taxon>
        <taxon>Pseudomonadota</taxon>
        <taxon>Gammaproteobacteria</taxon>
        <taxon>Oceanospirillales</taxon>
        <taxon>Hahellaceae</taxon>
        <taxon>Hahella</taxon>
    </lineage>
</organism>